<keyword evidence="2" id="KW-1185">Reference proteome</keyword>
<dbReference type="EMBL" id="JYDL01000005">
    <property type="protein sequence ID" value="KRX27008.1"/>
    <property type="molecule type" value="Genomic_DNA"/>
</dbReference>
<name>A0A0V0SJF4_9BILA</name>
<dbReference type="AlphaFoldDB" id="A0A0V0SJF4"/>
<gene>
    <name evidence="1" type="ORF">T07_2469</name>
</gene>
<organism evidence="1 2">
    <name type="scientific">Trichinella nelsoni</name>
    <dbReference type="NCBI Taxonomy" id="6336"/>
    <lineage>
        <taxon>Eukaryota</taxon>
        <taxon>Metazoa</taxon>
        <taxon>Ecdysozoa</taxon>
        <taxon>Nematoda</taxon>
        <taxon>Enoplea</taxon>
        <taxon>Dorylaimia</taxon>
        <taxon>Trichinellida</taxon>
        <taxon>Trichinellidae</taxon>
        <taxon>Trichinella</taxon>
    </lineage>
</organism>
<reference evidence="1 2" key="1">
    <citation type="submission" date="2015-01" db="EMBL/GenBank/DDBJ databases">
        <title>Evolution of Trichinella species and genotypes.</title>
        <authorList>
            <person name="Korhonen P.K."/>
            <person name="Edoardo P."/>
            <person name="Giuseppe L.R."/>
            <person name="Gasser R.B."/>
        </authorList>
    </citation>
    <scope>NUCLEOTIDE SEQUENCE [LARGE SCALE GENOMIC DNA]</scope>
    <source>
        <strain evidence="1">ISS37</strain>
    </source>
</reference>
<evidence type="ECO:0000313" key="1">
    <source>
        <dbReference type="EMBL" id="KRX27008.1"/>
    </source>
</evidence>
<comment type="caution">
    <text evidence="1">The sequence shown here is derived from an EMBL/GenBank/DDBJ whole genome shotgun (WGS) entry which is preliminary data.</text>
</comment>
<protein>
    <submittedName>
        <fullName evidence="1">Uncharacterized protein</fullName>
    </submittedName>
</protein>
<dbReference type="Proteomes" id="UP000054630">
    <property type="component" value="Unassembled WGS sequence"/>
</dbReference>
<accession>A0A0V0SJF4</accession>
<proteinExistence type="predicted"/>
<sequence length="114" mass="13210">MHKNRFPALRYAKTITIKRSISLVKLMKQRKIENADDTKQITDGTKQNMTREKALRRHVLNTYPSHVKRFYTATCAISDFYANRGGLKIAFIFAPAIDVRRMNNGVFNAMTDEE</sequence>
<dbReference type="OrthoDB" id="5935316at2759"/>
<evidence type="ECO:0000313" key="2">
    <source>
        <dbReference type="Proteomes" id="UP000054630"/>
    </source>
</evidence>